<keyword evidence="2" id="KW-1185">Reference proteome</keyword>
<dbReference type="OrthoDB" id="9782252at2"/>
<dbReference type="Proteomes" id="UP000201838">
    <property type="component" value="Unassembled WGS sequence"/>
</dbReference>
<accession>A0A238J530</accession>
<proteinExistence type="predicted"/>
<sequence>MTTESTYITFQGIAPSDAITAKVEERIAKLEAMCPELHKCHVWVRAPNKKHKATQYLIDISAELPGQTLAVTRHPGDDNAHTDVYVAIRDAFNAMERKLRKWSDTHKGRPETHVQPLQGRIAMLNEFTGYGHIETSQACSAGFRSQCRPVEIGLFGSAL</sequence>
<dbReference type="InterPro" id="IPR003489">
    <property type="entry name" value="RHF/RaiA"/>
</dbReference>
<organism evidence="1 2">
    <name type="scientific">Boseongicola aestuarii</name>
    <dbReference type="NCBI Taxonomy" id="1470561"/>
    <lineage>
        <taxon>Bacteria</taxon>
        <taxon>Pseudomonadati</taxon>
        <taxon>Pseudomonadota</taxon>
        <taxon>Alphaproteobacteria</taxon>
        <taxon>Rhodobacterales</taxon>
        <taxon>Paracoccaceae</taxon>
        <taxon>Boseongicola</taxon>
    </lineage>
</organism>
<dbReference type="SUPFAM" id="SSF69754">
    <property type="entry name" value="Ribosome binding protein Y (YfiA homologue)"/>
    <property type="match status" value="1"/>
</dbReference>
<dbReference type="GO" id="GO:0005840">
    <property type="term" value="C:ribosome"/>
    <property type="evidence" value="ECO:0007669"/>
    <property type="project" value="UniProtKB-KW"/>
</dbReference>
<protein>
    <submittedName>
        <fullName evidence="1">Sigma 54 modulation protein / S30EA ribosomal protein</fullName>
    </submittedName>
</protein>
<dbReference type="Gene3D" id="3.30.160.100">
    <property type="entry name" value="Ribosome hibernation promotion factor-like"/>
    <property type="match status" value="1"/>
</dbReference>
<dbReference type="AlphaFoldDB" id="A0A238J530"/>
<dbReference type="CDD" id="cd00552">
    <property type="entry name" value="RaiA"/>
    <property type="match status" value="1"/>
</dbReference>
<keyword evidence="1" id="KW-0689">Ribosomal protein</keyword>
<keyword evidence="1" id="KW-0687">Ribonucleoprotein</keyword>
<gene>
    <name evidence="1" type="ORF">BOA8489_03910</name>
</gene>
<dbReference type="Pfam" id="PF02482">
    <property type="entry name" value="Ribosomal_S30AE"/>
    <property type="match status" value="1"/>
</dbReference>
<name>A0A238J530_9RHOB</name>
<reference evidence="1 2" key="1">
    <citation type="submission" date="2017-05" db="EMBL/GenBank/DDBJ databases">
        <authorList>
            <person name="Song R."/>
            <person name="Chenine A.L."/>
            <person name="Ruprecht R.M."/>
        </authorList>
    </citation>
    <scope>NUCLEOTIDE SEQUENCE [LARGE SCALE GENOMIC DNA]</scope>
    <source>
        <strain evidence="1 2">CECT 8489</strain>
    </source>
</reference>
<dbReference type="RefSeq" id="WP_093975938.1">
    <property type="nucleotide sequence ID" value="NZ_FXXQ01000027.1"/>
</dbReference>
<evidence type="ECO:0000313" key="2">
    <source>
        <dbReference type="Proteomes" id="UP000201838"/>
    </source>
</evidence>
<dbReference type="InterPro" id="IPR036567">
    <property type="entry name" value="RHF-like"/>
</dbReference>
<evidence type="ECO:0000313" key="1">
    <source>
        <dbReference type="EMBL" id="SMX25766.1"/>
    </source>
</evidence>
<dbReference type="EMBL" id="FXXQ01000027">
    <property type="protein sequence ID" value="SMX25766.1"/>
    <property type="molecule type" value="Genomic_DNA"/>
</dbReference>